<feature type="compositionally biased region" description="Polar residues" evidence="1">
    <location>
        <begin position="14"/>
        <end position="37"/>
    </location>
</feature>
<feature type="region of interest" description="Disordered" evidence="1">
    <location>
        <begin position="1"/>
        <end position="37"/>
    </location>
</feature>
<organism evidence="2 3">
    <name type="scientific">Erysiphe pulchra</name>
    <dbReference type="NCBI Taxonomy" id="225359"/>
    <lineage>
        <taxon>Eukaryota</taxon>
        <taxon>Fungi</taxon>
        <taxon>Dikarya</taxon>
        <taxon>Ascomycota</taxon>
        <taxon>Pezizomycotina</taxon>
        <taxon>Leotiomycetes</taxon>
        <taxon>Erysiphales</taxon>
        <taxon>Erysiphaceae</taxon>
        <taxon>Erysiphe</taxon>
    </lineage>
</organism>
<evidence type="ECO:0000313" key="2">
    <source>
        <dbReference type="EMBL" id="POS83906.1"/>
    </source>
</evidence>
<dbReference type="AlphaFoldDB" id="A0A2S4PPF0"/>
<evidence type="ECO:0000256" key="1">
    <source>
        <dbReference type="SAM" id="MobiDB-lite"/>
    </source>
</evidence>
<reference evidence="2 3" key="1">
    <citation type="submission" date="2017-10" db="EMBL/GenBank/DDBJ databases">
        <title>Development of genomic resources for the powdery mildew, Erysiphe pulchra.</title>
        <authorList>
            <person name="Wadl P.A."/>
            <person name="Mack B.M."/>
            <person name="Moore G."/>
            <person name="Beltz S.B."/>
        </authorList>
    </citation>
    <scope>NUCLEOTIDE SEQUENCE [LARGE SCALE GENOMIC DNA]</scope>
    <source>
        <strain evidence="2">Cflorida</strain>
    </source>
</reference>
<dbReference type="OrthoDB" id="5317787at2759"/>
<dbReference type="EMBL" id="PEDP01001282">
    <property type="protein sequence ID" value="POS83906.1"/>
    <property type="molecule type" value="Genomic_DNA"/>
</dbReference>
<name>A0A2S4PPF0_9PEZI</name>
<evidence type="ECO:0000313" key="3">
    <source>
        <dbReference type="Proteomes" id="UP000237438"/>
    </source>
</evidence>
<comment type="caution">
    <text evidence="2">The sequence shown here is derived from an EMBL/GenBank/DDBJ whole genome shotgun (WGS) entry which is preliminary data.</text>
</comment>
<dbReference type="STRING" id="225359.A0A2S4PPF0"/>
<keyword evidence="3" id="KW-1185">Reference proteome</keyword>
<accession>A0A2S4PPF0</accession>
<sequence length="397" mass="44769">MPHSVGSNKKIKSDFSSHNTSYQTNDSRLSKSISPSTQDYTYTQNSIQAEVFNFPSSIQDVTHSSAETYADSSDDLGVVDDEPPVYCAYPSFLELKPRVITTELRATNPSNFAQHFPSSKILSICHDIFSSDNHMNLRVDTEDVNNPGMIQLFHLRIQDLQMRRFSLRRYERNSGREICKAARKHMVATPVLPRSVSTALAHIKFPSSPSNLLQKLRPDTSSHGGVSISGPPSSIKSDSNLIATNIIRLDFSNYAQVEVKCRNSRRLGKRYEFEYWGHNYAWRRVGKREAKYKGISYHLKRAGHATAIAYIVPEFQNQWRQYQERKAGNWVPPCGMWIAETAFTEGGCGVADVIIATGLLSLVDDNIEKYLDGSSSLSRPLLGRPIYEPLIPYHKEG</sequence>
<feature type="non-terminal residue" evidence="2">
    <location>
        <position position="397"/>
    </location>
</feature>
<gene>
    <name evidence="2" type="ORF">EPUL_004931</name>
</gene>
<proteinExistence type="predicted"/>
<dbReference type="Proteomes" id="UP000237438">
    <property type="component" value="Unassembled WGS sequence"/>
</dbReference>
<protein>
    <submittedName>
        <fullName evidence="2">Uncharacterized protein</fullName>
    </submittedName>
</protein>